<comment type="caution">
    <text evidence="1">The sequence shown here is derived from an EMBL/GenBank/DDBJ whole genome shotgun (WGS) entry which is preliminary data.</text>
</comment>
<reference evidence="1 2" key="1">
    <citation type="journal article" date="2023" name="G3 (Bethesda)">
        <title>A chromosome-level genome assembly of Zasmidium syzygii isolated from banana leaves.</title>
        <authorList>
            <person name="van Westerhoven A.C."/>
            <person name="Mehrabi R."/>
            <person name="Talebi R."/>
            <person name="Steentjes M.B.F."/>
            <person name="Corcolon B."/>
            <person name="Chong P.A."/>
            <person name="Kema G.H.J."/>
            <person name="Seidl M.F."/>
        </authorList>
    </citation>
    <scope>NUCLEOTIDE SEQUENCE [LARGE SCALE GENOMIC DNA]</scope>
    <source>
        <strain evidence="1 2">P124</strain>
    </source>
</reference>
<protein>
    <submittedName>
        <fullName evidence="1">Uncharacterized protein</fullName>
    </submittedName>
</protein>
<sequence>MASQQPTKKLRLTHPQEQFTTALDLGNFSMDIQAQMLPGLASEFCIFGIYAKRRPMLDKSGNRLHGSRPYDFNKAVPVHFAYALTLLENATSDVVFLCGRAVGQWFEELVGPIEDEIEINGVMRQVYYTQNTMRAFSVASQTGYLDEWFDKSMLVVLPLRLSALLLIPLDVISDPYVT</sequence>
<gene>
    <name evidence="1" type="ORF">PRZ48_001091</name>
</gene>
<name>A0ABR0F1V7_ZASCE</name>
<evidence type="ECO:0000313" key="1">
    <source>
        <dbReference type="EMBL" id="KAK4507356.1"/>
    </source>
</evidence>
<proteinExistence type="predicted"/>
<dbReference type="Proteomes" id="UP001305779">
    <property type="component" value="Unassembled WGS sequence"/>
</dbReference>
<keyword evidence="2" id="KW-1185">Reference proteome</keyword>
<organism evidence="1 2">
    <name type="scientific">Zasmidium cellare</name>
    <name type="common">Wine cellar mold</name>
    <name type="synonym">Racodium cellare</name>
    <dbReference type="NCBI Taxonomy" id="395010"/>
    <lineage>
        <taxon>Eukaryota</taxon>
        <taxon>Fungi</taxon>
        <taxon>Dikarya</taxon>
        <taxon>Ascomycota</taxon>
        <taxon>Pezizomycotina</taxon>
        <taxon>Dothideomycetes</taxon>
        <taxon>Dothideomycetidae</taxon>
        <taxon>Mycosphaerellales</taxon>
        <taxon>Mycosphaerellaceae</taxon>
        <taxon>Zasmidium</taxon>
    </lineage>
</organism>
<evidence type="ECO:0000313" key="2">
    <source>
        <dbReference type="Proteomes" id="UP001305779"/>
    </source>
</evidence>
<accession>A0ABR0F1V7</accession>
<dbReference type="EMBL" id="JAXOVC010000001">
    <property type="protein sequence ID" value="KAK4507356.1"/>
    <property type="molecule type" value="Genomic_DNA"/>
</dbReference>